<dbReference type="AlphaFoldDB" id="A0A7J0DXR1"/>
<dbReference type="EMBL" id="BJWL01000442">
    <property type="protein sequence ID" value="GFS44984.1"/>
    <property type="molecule type" value="Genomic_DNA"/>
</dbReference>
<reference evidence="2" key="1">
    <citation type="submission" date="2019-07" db="EMBL/GenBank/DDBJ databases">
        <title>De Novo Assembly of kiwifruit Actinidia rufa.</title>
        <authorList>
            <person name="Sugita-Konishi S."/>
            <person name="Sato K."/>
            <person name="Mori E."/>
            <person name="Abe Y."/>
            <person name="Kisaki G."/>
            <person name="Hamano K."/>
            <person name="Suezawa K."/>
            <person name="Otani M."/>
            <person name="Fukuda T."/>
            <person name="Manabe T."/>
            <person name="Gomi K."/>
            <person name="Tabuchi M."/>
            <person name="Akimitsu K."/>
            <person name="Kataoka I."/>
        </authorList>
    </citation>
    <scope>NUCLEOTIDE SEQUENCE [LARGE SCALE GENOMIC DNA]</scope>
    <source>
        <strain evidence="2">cv. Fuchu</strain>
    </source>
</reference>
<comment type="caution">
    <text evidence="1">The sequence shown here is derived from an EMBL/GenBank/DDBJ whole genome shotgun (WGS) entry which is preliminary data.</text>
</comment>
<evidence type="ECO:0000313" key="1">
    <source>
        <dbReference type="EMBL" id="GFS44984.1"/>
    </source>
</evidence>
<gene>
    <name evidence="1" type="ORF">Acr_00g0093380</name>
</gene>
<proteinExistence type="predicted"/>
<organism evidence="1 2">
    <name type="scientific">Actinidia rufa</name>
    <dbReference type="NCBI Taxonomy" id="165716"/>
    <lineage>
        <taxon>Eukaryota</taxon>
        <taxon>Viridiplantae</taxon>
        <taxon>Streptophyta</taxon>
        <taxon>Embryophyta</taxon>
        <taxon>Tracheophyta</taxon>
        <taxon>Spermatophyta</taxon>
        <taxon>Magnoliopsida</taxon>
        <taxon>eudicotyledons</taxon>
        <taxon>Gunneridae</taxon>
        <taxon>Pentapetalae</taxon>
        <taxon>asterids</taxon>
        <taxon>Ericales</taxon>
        <taxon>Actinidiaceae</taxon>
        <taxon>Actinidia</taxon>
    </lineage>
</organism>
<evidence type="ECO:0000313" key="2">
    <source>
        <dbReference type="Proteomes" id="UP000585474"/>
    </source>
</evidence>
<sequence>MHITVLLLLLLSFGPLLWTLTRLMMRLILLPLMFHLPPLPAATDVPSSSTAPTTTATPTDASSSKIVDAIAALFTHMNVFHMDLVERIGLVHERVDLIVERHTHDIVSIHDMLLALSHQHTEFITEANDFINSIYRRTPTEAWYADQVCDDFSSSIEPCEEVLNASESAMLVIESLDSPLIKLPCDMVIRHELELDHAPCDVTSHIFDIVENLTEDPLPLFPQVDELSIGLLEDYLPCDLSSPTVDMVEIPLVVPFRETQPIFEDVALMDYPSFDSPCAFEMDPVPCDDPLPIWDEE</sequence>
<keyword evidence="2" id="KW-1185">Reference proteome</keyword>
<dbReference type="Proteomes" id="UP000585474">
    <property type="component" value="Unassembled WGS sequence"/>
</dbReference>
<accession>A0A7J0DXR1</accession>
<protein>
    <submittedName>
        <fullName evidence="1">Uncharacterized protein</fullName>
    </submittedName>
</protein>
<name>A0A7J0DXR1_9ERIC</name>